<dbReference type="SUPFAM" id="SSF53335">
    <property type="entry name" value="S-adenosyl-L-methionine-dependent methyltransferases"/>
    <property type="match status" value="1"/>
</dbReference>
<sequence length="262" mass="28684">MPFWSPQNAQTAYLQALRMRSRGREPDIPEFISALAAGKNAKLIVIIATNPNSTMLLPLAVAAHQTGGHVVCICSEISDLEATKKPLKDHNYYEHCVEFVVGDAKTLLLGDYKGADFVVVDCNIYNPKEVLQAALIKGSKHDGGEIIVVGYNVNHNHRELCLWRQLKTSFLPIGDGLLLLTNKLDHQKNGKVCREVTGKTRKILTPRHAFSMPNAPSMALFVTTSSASFPSKSIGVATWKTPLQPSMASLKLSGLFKSAFTI</sequence>
<protein>
    <submittedName>
        <fullName evidence="1">DUF1442 family protein</fullName>
    </submittedName>
</protein>
<accession>A0A834TQC6</accession>
<dbReference type="Gene3D" id="3.40.50.150">
    <property type="entry name" value="Vaccinia Virus protein VP39"/>
    <property type="match status" value="1"/>
</dbReference>
<dbReference type="EMBL" id="JAAIUW010000006">
    <property type="protein sequence ID" value="KAF7826007.1"/>
    <property type="molecule type" value="Genomic_DNA"/>
</dbReference>
<keyword evidence="2" id="KW-1185">Reference proteome</keyword>
<evidence type="ECO:0000313" key="2">
    <source>
        <dbReference type="Proteomes" id="UP000634136"/>
    </source>
</evidence>
<proteinExistence type="predicted"/>
<reference evidence="1" key="1">
    <citation type="submission" date="2020-09" db="EMBL/GenBank/DDBJ databases">
        <title>Genome-Enabled Discovery of Anthraquinone Biosynthesis in Senna tora.</title>
        <authorList>
            <person name="Kang S.-H."/>
            <person name="Pandey R.P."/>
            <person name="Lee C.-M."/>
            <person name="Sim J.-S."/>
            <person name="Jeong J.-T."/>
            <person name="Choi B.-S."/>
            <person name="Jung M."/>
            <person name="Ginzburg D."/>
            <person name="Zhao K."/>
            <person name="Won S.Y."/>
            <person name="Oh T.-J."/>
            <person name="Yu Y."/>
            <person name="Kim N.-H."/>
            <person name="Lee O.R."/>
            <person name="Lee T.-H."/>
            <person name="Bashyal P."/>
            <person name="Kim T.-S."/>
            <person name="Lee W.-H."/>
            <person name="Kawkins C."/>
            <person name="Kim C.-K."/>
            <person name="Kim J.S."/>
            <person name="Ahn B.O."/>
            <person name="Rhee S.Y."/>
            <person name="Sohng J.K."/>
        </authorList>
    </citation>
    <scope>NUCLEOTIDE SEQUENCE</scope>
    <source>
        <tissue evidence="1">Leaf</tissue>
    </source>
</reference>
<gene>
    <name evidence="1" type="ORF">G2W53_017171</name>
</gene>
<dbReference type="InterPro" id="IPR009902">
    <property type="entry name" value="DUF1442"/>
</dbReference>
<dbReference type="Pfam" id="PF07279">
    <property type="entry name" value="DUF1442"/>
    <property type="match status" value="1"/>
</dbReference>
<name>A0A834TQC6_9FABA</name>
<dbReference type="PANTHER" id="PTHR33593:SF17">
    <property type="entry name" value="DUF1442 FAMILY PROTEIN"/>
    <property type="match status" value="1"/>
</dbReference>
<dbReference type="AlphaFoldDB" id="A0A834TQC6"/>
<dbReference type="PANTHER" id="PTHR33593">
    <property type="entry name" value="DUF1442 FAMILY PROTEIN"/>
    <property type="match status" value="1"/>
</dbReference>
<dbReference type="CDD" id="cd02440">
    <property type="entry name" value="AdoMet_MTases"/>
    <property type="match status" value="1"/>
</dbReference>
<comment type="caution">
    <text evidence="1">The sequence shown here is derived from an EMBL/GenBank/DDBJ whole genome shotgun (WGS) entry which is preliminary data.</text>
</comment>
<organism evidence="1 2">
    <name type="scientific">Senna tora</name>
    <dbReference type="NCBI Taxonomy" id="362788"/>
    <lineage>
        <taxon>Eukaryota</taxon>
        <taxon>Viridiplantae</taxon>
        <taxon>Streptophyta</taxon>
        <taxon>Embryophyta</taxon>
        <taxon>Tracheophyta</taxon>
        <taxon>Spermatophyta</taxon>
        <taxon>Magnoliopsida</taxon>
        <taxon>eudicotyledons</taxon>
        <taxon>Gunneridae</taxon>
        <taxon>Pentapetalae</taxon>
        <taxon>rosids</taxon>
        <taxon>fabids</taxon>
        <taxon>Fabales</taxon>
        <taxon>Fabaceae</taxon>
        <taxon>Caesalpinioideae</taxon>
        <taxon>Cassia clade</taxon>
        <taxon>Senna</taxon>
    </lineage>
</organism>
<dbReference type="InterPro" id="IPR029063">
    <property type="entry name" value="SAM-dependent_MTases_sf"/>
</dbReference>
<dbReference type="OrthoDB" id="1920785at2759"/>
<dbReference type="Proteomes" id="UP000634136">
    <property type="component" value="Unassembled WGS sequence"/>
</dbReference>
<evidence type="ECO:0000313" key="1">
    <source>
        <dbReference type="EMBL" id="KAF7826007.1"/>
    </source>
</evidence>